<dbReference type="EMBL" id="CP000510">
    <property type="protein sequence ID" value="ABM04843.1"/>
    <property type="molecule type" value="Genomic_DNA"/>
</dbReference>
<sequence length="135" mass="15357">MMLFFRRNLFICYLLVVALLTSVFAVGLANNFTYANIGSASLFKMDAPVLACKYYNKLEIRQKCRQAWHDVIKTINVNSKTPQQCERLINVVTLFPATAVAKLHKIQAFSRSLMIDEPMGNPHSFSEILYRPPIG</sequence>
<keyword evidence="2" id="KW-1185">Reference proteome</keyword>
<evidence type="ECO:0000313" key="2">
    <source>
        <dbReference type="Proteomes" id="UP000000639"/>
    </source>
</evidence>
<proteinExistence type="predicted"/>
<reference evidence="1 2" key="1">
    <citation type="submission" date="2007-01" db="EMBL/GenBank/DDBJ databases">
        <title>Complete sequence of Psychromonas ingrahamii 37.</title>
        <authorList>
            <consortium name="US DOE Joint Genome Institute"/>
            <person name="Copeland A."/>
            <person name="Lucas S."/>
            <person name="Lapidus A."/>
            <person name="Barry K."/>
            <person name="Detter J.C."/>
            <person name="Glavina del Rio T."/>
            <person name="Hammon N."/>
            <person name="Israni S."/>
            <person name="Dalin E."/>
            <person name="Tice H."/>
            <person name="Pitluck S."/>
            <person name="Thompson L.S."/>
            <person name="Brettin T."/>
            <person name="Bruce D."/>
            <person name="Han C."/>
            <person name="Tapia R."/>
            <person name="Schmutz J."/>
            <person name="Larimer F."/>
            <person name="Land M."/>
            <person name="Hauser L."/>
            <person name="Kyrpides N."/>
            <person name="Ivanova N."/>
            <person name="Staley J."/>
            <person name="Richardson P."/>
        </authorList>
    </citation>
    <scope>NUCLEOTIDE SEQUENCE [LARGE SCALE GENOMIC DNA]</scope>
    <source>
        <strain evidence="1 2">37</strain>
    </source>
</reference>
<dbReference type="Proteomes" id="UP000000639">
    <property type="component" value="Chromosome"/>
</dbReference>
<name>A1SZC8_PSYIN</name>
<organism evidence="1 2">
    <name type="scientific">Psychromonas ingrahamii (strain DSM 17664 / CCUG 51855 / 37)</name>
    <dbReference type="NCBI Taxonomy" id="357804"/>
    <lineage>
        <taxon>Bacteria</taxon>
        <taxon>Pseudomonadati</taxon>
        <taxon>Pseudomonadota</taxon>
        <taxon>Gammaproteobacteria</taxon>
        <taxon>Alteromonadales</taxon>
        <taxon>Psychromonadaceae</taxon>
        <taxon>Psychromonas</taxon>
    </lineage>
</organism>
<protein>
    <submittedName>
        <fullName evidence="1">Uncharacterized protein</fullName>
    </submittedName>
</protein>
<accession>A1SZC8</accession>
<evidence type="ECO:0000313" key="1">
    <source>
        <dbReference type="EMBL" id="ABM04843.1"/>
    </source>
</evidence>
<dbReference type="AlphaFoldDB" id="A1SZC8"/>
<dbReference type="KEGG" id="pin:Ping_3155"/>
<gene>
    <name evidence="1" type="ordered locus">Ping_3155</name>
</gene>
<dbReference type="HOGENOM" id="CLU_1884057_0_0_6"/>